<feature type="transmembrane region" description="Helical" evidence="10">
    <location>
        <begin position="102"/>
        <end position="123"/>
    </location>
</feature>
<feature type="transmembrane region" description="Helical" evidence="10">
    <location>
        <begin position="852"/>
        <end position="874"/>
    </location>
</feature>
<evidence type="ECO:0000256" key="2">
    <source>
        <dbReference type="ARBA" id="ARBA00022448"/>
    </source>
</evidence>
<dbReference type="GO" id="GO:0140359">
    <property type="term" value="F:ABC-type transporter activity"/>
    <property type="evidence" value="ECO:0007669"/>
    <property type="project" value="InterPro"/>
</dbReference>
<dbReference type="Gene3D" id="1.20.1560.10">
    <property type="entry name" value="ABC transporter type 1, transmembrane domain"/>
    <property type="match status" value="2"/>
</dbReference>
<evidence type="ECO:0000256" key="8">
    <source>
        <dbReference type="ARBA" id="ARBA00023136"/>
    </source>
</evidence>
<dbReference type="InterPro" id="IPR027417">
    <property type="entry name" value="P-loop_NTPase"/>
</dbReference>
<dbReference type="KEGG" id="fas:105265408"/>
<evidence type="ECO:0000256" key="4">
    <source>
        <dbReference type="ARBA" id="ARBA00022737"/>
    </source>
</evidence>
<reference evidence="14" key="1">
    <citation type="submission" date="2025-08" db="UniProtKB">
        <authorList>
            <consortium name="RefSeq"/>
        </authorList>
    </citation>
    <scope>IDENTIFICATION</scope>
    <source>
        <strain evidence="14">USDA-PBARC FA_bdor</strain>
        <tissue evidence="14">Whole organism</tissue>
    </source>
</reference>
<evidence type="ECO:0000313" key="13">
    <source>
        <dbReference type="Proteomes" id="UP000694866"/>
    </source>
</evidence>
<feature type="transmembrane region" description="Helical" evidence="10">
    <location>
        <begin position="328"/>
        <end position="352"/>
    </location>
</feature>
<dbReference type="InterPro" id="IPR017871">
    <property type="entry name" value="ABC_transporter-like_CS"/>
</dbReference>
<evidence type="ECO:0000256" key="6">
    <source>
        <dbReference type="ARBA" id="ARBA00022840"/>
    </source>
</evidence>
<dbReference type="OrthoDB" id="6500128at2759"/>
<dbReference type="PROSITE" id="PS00211">
    <property type="entry name" value="ABC_TRANSPORTER_1"/>
    <property type="match status" value="2"/>
</dbReference>
<dbReference type="PANTHER" id="PTHR24223:SF415">
    <property type="entry name" value="FI20190P1"/>
    <property type="match status" value="1"/>
</dbReference>
<evidence type="ECO:0000259" key="12">
    <source>
        <dbReference type="PROSITE" id="PS50929"/>
    </source>
</evidence>
<keyword evidence="13" id="KW-1185">Reference proteome</keyword>
<sequence>MTTSPKRSPLERANIISKLFFWWTVEIFRKGAKKDLSMEDIYDPIDEDISESLANRLESAWLVELKKLKHIEYKVDDDGNKRTTSPRPSLTSAIFRAFWPNFVWNSALLLIQGAILKAIQPVFQGYVIKHFGTGEDLPNRDEALLWATALIVTTIIATFIQHHTNLETLRIGMQVRVACSSLLYRKSLKLSKASLDKTTAGQVVNILSNDVSRFDQLPMYLPHIFVMPIQIVIICVIMWTRIGISTLVGLACLLIMTIPLQVFISKMGGRLRSKIARLTDRRVQLMNELIAGIQVIKTYAWEKPFNKIVSITRRAEIQKIKASSYLRALYLGLMVITERTTLFSAVVSFVLLKNTMTAEVTFQLATYFNVLQLACTVLFPQALIMGYEALISIRRLENFLLLDEIDYPSGNAEMGKNDEHLEKILPPKGPVAIDLHQVSANWVTGQLPPTLCNVSMKIEGGKLCTLVGHVGSGKSSLLNLLLNELPVGAGTVCLSQYSGSNGLKPGDVRGFFKDNLDMKISFASQDAWLFSGTLRENILFGQTYDSIRYQEVTRVCSLLRDFKQLPYGDMTVVGERGMSLSGGQRARVNLARAIYRQADLYLLDDPLSAVDARVARRLFKDCIAGFLKGKTRILVTHQLHFLKQADVIVVLEKGSVKCQGAFDDLSSASKDFKQMLNQLQKDEEQVKTGESEESGDHPEDFDAGKLGIRQRSVRHGRPSQLSSGRSSLRSVESYSFAYDDENTPAADGAKKNAEGMSTGHLSTKVYTRYFRAGSAILTLTVLILIFLLGQVATTGADLWIAYWTNVEVIRAAFHESGGDYRAMRPDYLRFFNTSVWSYFSLLDDDGLLATEYAIYIYTFFIVCCIILVMYRSIIFMTACMKSSRELHGFMFGNVLGASMLFFNTNPSGRILNRFSKDIGAIDELLPRAVLESIQIFLIMISIILMVISVNYWMVIPTIVVMILFYFIRGFFLGSAQDIKRLEGIAKSPVFSHVATTMNGLTTIRSRGVDVQVMLRQEFDKHQDLHTGSWYLILATNSAFGLILDLISCLFIACVCYSLILMDDGNTMGGSVGLAISQSLILTGMLQYGVRQSTEVQSQMTAVERVLEYSDLPQEGSDDPTGPPPPNWPSAGRIHFRNVFMSYMKDEPAVLKNLNLIIEPGWKVGVVGRTGAGKSSLIQALFRLTGEGLQGEILIDGKDTKSISLSHLRSSISIIPQEPVLFSESLRYNLDPFEKYPDDSLWRVLNEVELTGVTLDQMVTEGGTNFSVGQRQLICLARAILRNTKILVLDEATANIDTYTDELIQHTIRTKFSDCTVITIAHRLNTIIDSDRVVVMEGGRMMEYASPYQLLTQSPPSQFSKMVDETGSAMANKLLEMASACYHQQAFHQRNRRRSDISQSIDL</sequence>
<feature type="domain" description="ABC transmembrane type-1" evidence="12">
    <location>
        <begin position="781"/>
        <end position="1097"/>
    </location>
</feature>
<dbReference type="PANTHER" id="PTHR24223">
    <property type="entry name" value="ATP-BINDING CASSETTE SUB-FAMILY C"/>
    <property type="match status" value="1"/>
</dbReference>
<dbReference type="SUPFAM" id="SSF52540">
    <property type="entry name" value="P-loop containing nucleoside triphosphate hydrolases"/>
    <property type="match status" value="2"/>
</dbReference>
<keyword evidence="4" id="KW-0677">Repeat</keyword>
<keyword evidence="5" id="KW-0547">Nucleotide-binding</keyword>
<feature type="transmembrane region" description="Helical" evidence="10">
    <location>
        <begin position="886"/>
        <end position="904"/>
    </location>
</feature>
<comment type="subcellular location">
    <subcellularLocation>
        <location evidence="1">Membrane</location>
        <topology evidence="1">Multi-pass membrane protein</topology>
    </subcellularLocation>
</comment>
<dbReference type="PROSITE" id="PS50893">
    <property type="entry name" value="ABC_TRANSPORTER_2"/>
    <property type="match status" value="2"/>
</dbReference>
<feature type="domain" description="ABC transporter" evidence="11">
    <location>
        <begin position="1133"/>
        <end position="1362"/>
    </location>
</feature>
<dbReference type="CDD" id="cd03250">
    <property type="entry name" value="ABCC_MRP_domain1"/>
    <property type="match status" value="1"/>
</dbReference>
<organism evidence="13 14">
    <name type="scientific">Fopius arisanus</name>
    <dbReference type="NCBI Taxonomy" id="64838"/>
    <lineage>
        <taxon>Eukaryota</taxon>
        <taxon>Metazoa</taxon>
        <taxon>Ecdysozoa</taxon>
        <taxon>Arthropoda</taxon>
        <taxon>Hexapoda</taxon>
        <taxon>Insecta</taxon>
        <taxon>Pterygota</taxon>
        <taxon>Neoptera</taxon>
        <taxon>Endopterygota</taxon>
        <taxon>Hymenoptera</taxon>
        <taxon>Apocrita</taxon>
        <taxon>Ichneumonoidea</taxon>
        <taxon>Braconidae</taxon>
        <taxon>Opiinae</taxon>
        <taxon>Fopius</taxon>
    </lineage>
</organism>
<dbReference type="Pfam" id="PF00005">
    <property type="entry name" value="ABC_tran"/>
    <property type="match status" value="2"/>
</dbReference>
<dbReference type="GO" id="GO:0016887">
    <property type="term" value="F:ATP hydrolysis activity"/>
    <property type="evidence" value="ECO:0007669"/>
    <property type="project" value="InterPro"/>
</dbReference>
<dbReference type="InterPro" id="IPR003593">
    <property type="entry name" value="AAA+_ATPase"/>
</dbReference>
<feature type="domain" description="ABC transporter" evidence="11">
    <location>
        <begin position="433"/>
        <end position="678"/>
    </location>
</feature>
<accession>A0A9R1T1U6</accession>
<evidence type="ECO:0000256" key="1">
    <source>
        <dbReference type="ARBA" id="ARBA00004141"/>
    </source>
</evidence>
<evidence type="ECO:0000259" key="11">
    <source>
        <dbReference type="PROSITE" id="PS50893"/>
    </source>
</evidence>
<dbReference type="SMART" id="SM00382">
    <property type="entry name" value="AAA"/>
    <property type="match status" value="2"/>
</dbReference>
<dbReference type="RefSeq" id="XP_011301176.1">
    <property type="nucleotide sequence ID" value="XM_011302874.1"/>
</dbReference>
<dbReference type="FunFam" id="3.40.50.300:FF:000163">
    <property type="entry name" value="Multidrug resistance-associated protein member 4"/>
    <property type="match status" value="1"/>
</dbReference>
<keyword evidence="3 10" id="KW-0812">Transmembrane</keyword>
<feature type="transmembrane region" description="Helical" evidence="10">
    <location>
        <begin position="220"/>
        <end position="240"/>
    </location>
</feature>
<keyword evidence="2" id="KW-0813">Transport</keyword>
<evidence type="ECO:0000256" key="10">
    <source>
        <dbReference type="SAM" id="Phobius"/>
    </source>
</evidence>
<keyword evidence="6" id="KW-0067">ATP-binding</keyword>
<dbReference type="Pfam" id="PF00664">
    <property type="entry name" value="ABC_membrane"/>
    <property type="match status" value="2"/>
</dbReference>
<feature type="transmembrane region" description="Helical" evidence="10">
    <location>
        <begin position="951"/>
        <end position="971"/>
    </location>
</feature>
<feature type="transmembrane region" description="Helical" evidence="10">
    <location>
        <begin position="1038"/>
        <end position="1059"/>
    </location>
</feature>
<dbReference type="GO" id="GO:0016020">
    <property type="term" value="C:membrane"/>
    <property type="evidence" value="ECO:0007669"/>
    <property type="project" value="UniProtKB-SubCell"/>
</dbReference>
<feature type="domain" description="ABC transmembrane type-1" evidence="12">
    <location>
        <begin position="106"/>
        <end position="381"/>
    </location>
</feature>
<keyword evidence="8 10" id="KW-0472">Membrane</keyword>
<dbReference type="FunFam" id="3.40.50.300:FF:000973">
    <property type="entry name" value="Multidrug resistance-associated protein 4"/>
    <property type="match status" value="1"/>
</dbReference>
<proteinExistence type="predicted"/>
<dbReference type="SUPFAM" id="SSF90123">
    <property type="entry name" value="ABC transporter transmembrane region"/>
    <property type="match status" value="2"/>
</dbReference>
<gene>
    <name evidence="14" type="primary">LOC105265408</name>
</gene>
<evidence type="ECO:0000313" key="14">
    <source>
        <dbReference type="RefSeq" id="XP_011301176.1"/>
    </source>
</evidence>
<dbReference type="GeneID" id="105265408"/>
<dbReference type="InterPro" id="IPR036640">
    <property type="entry name" value="ABC1_TM_sf"/>
</dbReference>
<dbReference type="CDD" id="cd03244">
    <property type="entry name" value="ABCC_MRP_domain2"/>
    <property type="match status" value="1"/>
</dbReference>
<dbReference type="InterPro" id="IPR003439">
    <property type="entry name" value="ABC_transporter-like_ATP-bd"/>
</dbReference>
<keyword evidence="7 10" id="KW-1133">Transmembrane helix</keyword>
<dbReference type="InterPro" id="IPR011527">
    <property type="entry name" value="ABC1_TM_dom"/>
</dbReference>
<feature type="transmembrane region" description="Helical" evidence="10">
    <location>
        <begin position="924"/>
        <end position="944"/>
    </location>
</feature>
<dbReference type="PROSITE" id="PS50929">
    <property type="entry name" value="ABC_TM1F"/>
    <property type="match status" value="2"/>
</dbReference>
<dbReference type="Gene3D" id="3.40.50.300">
    <property type="entry name" value="P-loop containing nucleotide triphosphate hydrolases"/>
    <property type="match status" value="2"/>
</dbReference>
<dbReference type="Proteomes" id="UP000694866">
    <property type="component" value="Unplaced"/>
</dbReference>
<evidence type="ECO:0000256" key="7">
    <source>
        <dbReference type="ARBA" id="ARBA00022989"/>
    </source>
</evidence>
<feature type="transmembrane region" description="Helical" evidence="10">
    <location>
        <begin position="769"/>
        <end position="789"/>
    </location>
</feature>
<dbReference type="GO" id="GO:0005524">
    <property type="term" value="F:ATP binding"/>
    <property type="evidence" value="ECO:0007669"/>
    <property type="project" value="UniProtKB-KW"/>
</dbReference>
<dbReference type="FunFam" id="1.20.1560.10:FF:000026">
    <property type="entry name" value="Multidrug resistance-associated protein lethal(2)03659"/>
    <property type="match status" value="1"/>
</dbReference>
<evidence type="ECO:0000256" key="5">
    <source>
        <dbReference type="ARBA" id="ARBA00022741"/>
    </source>
</evidence>
<feature type="region of interest" description="Disordered" evidence="9">
    <location>
        <begin position="681"/>
        <end position="703"/>
    </location>
</feature>
<dbReference type="InterPro" id="IPR050173">
    <property type="entry name" value="ABC_transporter_C-like"/>
</dbReference>
<name>A0A9R1T1U6_9HYME</name>
<evidence type="ECO:0000256" key="9">
    <source>
        <dbReference type="SAM" id="MobiDB-lite"/>
    </source>
</evidence>
<evidence type="ECO:0000256" key="3">
    <source>
        <dbReference type="ARBA" id="ARBA00022692"/>
    </source>
</evidence>
<feature type="transmembrane region" description="Helical" evidence="10">
    <location>
        <begin position="364"/>
        <end position="387"/>
    </location>
</feature>
<protein>
    <submittedName>
        <fullName evidence="14">Probable multidrug resistance-associated protein lethal(2)03659</fullName>
    </submittedName>
</protein>
<feature type="transmembrane region" description="Helical" evidence="10">
    <location>
        <begin position="1071"/>
        <end position="1089"/>
    </location>
</feature>
<feature type="transmembrane region" description="Helical" evidence="10">
    <location>
        <begin position="246"/>
        <end position="264"/>
    </location>
</feature>
<dbReference type="FunFam" id="1.20.1560.10:FF:000014">
    <property type="entry name" value="Multidrug resistance-associated protein member 4"/>
    <property type="match status" value="1"/>
</dbReference>
<feature type="transmembrane region" description="Helical" evidence="10">
    <location>
        <begin position="143"/>
        <end position="160"/>
    </location>
</feature>